<name>A0A4R2PS65_9PSEU</name>
<comment type="caution">
    <text evidence="1">The sequence shown here is derived from an EMBL/GenBank/DDBJ whole genome shotgun (WGS) entry which is preliminary data.</text>
</comment>
<keyword evidence="2" id="KW-1185">Reference proteome</keyword>
<sequence length="110" mass="9932">MGVGALAGGGVVCGVVVEVAGLAPGAEVFVVAVFGGVVEVGGGEDDAGAGEPGGLVVAVAAACVVVEVAAGSAAFAAAFAPSAGAVESDAVGDLAPVVGVAVAVFGSDRH</sequence>
<evidence type="ECO:0000313" key="2">
    <source>
        <dbReference type="Proteomes" id="UP000294911"/>
    </source>
</evidence>
<gene>
    <name evidence="1" type="ORF">EV191_1395</name>
</gene>
<evidence type="ECO:0000313" key="1">
    <source>
        <dbReference type="EMBL" id="TCP38763.1"/>
    </source>
</evidence>
<dbReference type="AlphaFoldDB" id="A0A4R2PS65"/>
<organism evidence="1 2">
    <name type="scientific">Tamaricihabitans halophyticus</name>
    <dbReference type="NCBI Taxonomy" id="1262583"/>
    <lineage>
        <taxon>Bacteria</taxon>
        <taxon>Bacillati</taxon>
        <taxon>Actinomycetota</taxon>
        <taxon>Actinomycetes</taxon>
        <taxon>Pseudonocardiales</taxon>
        <taxon>Pseudonocardiaceae</taxon>
        <taxon>Tamaricihabitans</taxon>
    </lineage>
</organism>
<protein>
    <submittedName>
        <fullName evidence="1">Uncharacterized protein</fullName>
    </submittedName>
</protein>
<proteinExistence type="predicted"/>
<accession>A0A4R2PS65</accession>
<dbReference type="EMBL" id="SLXQ01000039">
    <property type="protein sequence ID" value="TCP38763.1"/>
    <property type="molecule type" value="Genomic_DNA"/>
</dbReference>
<reference evidence="1 2" key="1">
    <citation type="submission" date="2019-03" db="EMBL/GenBank/DDBJ databases">
        <title>Genomic Encyclopedia of Type Strains, Phase IV (KMG-IV): sequencing the most valuable type-strain genomes for metagenomic binning, comparative biology and taxonomic classification.</title>
        <authorList>
            <person name="Goeker M."/>
        </authorList>
    </citation>
    <scope>NUCLEOTIDE SEQUENCE [LARGE SCALE GENOMIC DNA]</scope>
    <source>
        <strain evidence="1 2">DSM 45765</strain>
    </source>
</reference>
<dbReference type="Proteomes" id="UP000294911">
    <property type="component" value="Unassembled WGS sequence"/>
</dbReference>